<organism evidence="3 4">
    <name type="scientific">Vibrio porteresiae DSM 19223</name>
    <dbReference type="NCBI Taxonomy" id="1123496"/>
    <lineage>
        <taxon>Bacteria</taxon>
        <taxon>Pseudomonadati</taxon>
        <taxon>Pseudomonadota</taxon>
        <taxon>Gammaproteobacteria</taxon>
        <taxon>Vibrionales</taxon>
        <taxon>Vibrionaceae</taxon>
        <taxon>Vibrio</taxon>
    </lineage>
</organism>
<dbReference type="EMBL" id="CP138203">
    <property type="protein sequence ID" value="WPC74840.1"/>
    <property type="molecule type" value="Genomic_DNA"/>
</dbReference>
<accession>A0ABZ0QH45</accession>
<protein>
    <submittedName>
        <fullName evidence="3">DUF2956 domain-containing protein</fullName>
    </submittedName>
</protein>
<evidence type="ECO:0000256" key="2">
    <source>
        <dbReference type="SAM" id="Phobius"/>
    </source>
</evidence>
<dbReference type="Pfam" id="PF11169">
    <property type="entry name" value="DUF2956"/>
    <property type="match status" value="1"/>
</dbReference>
<name>A0ABZ0QH45_9VIBR</name>
<proteinExistence type="predicted"/>
<evidence type="ECO:0000313" key="3">
    <source>
        <dbReference type="EMBL" id="WPC74840.1"/>
    </source>
</evidence>
<gene>
    <name evidence="3" type="ORF">R8Z52_06470</name>
</gene>
<dbReference type="InterPro" id="IPR021339">
    <property type="entry name" value="DUF2956"/>
</dbReference>
<keyword evidence="2" id="KW-1133">Transmembrane helix</keyword>
<keyword evidence="2" id="KW-0472">Membrane</keyword>
<evidence type="ECO:0000256" key="1">
    <source>
        <dbReference type="SAM" id="MobiDB-lite"/>
    </source>
</evidence>
<keyword evidence="4" id="KW-1185">Reference proteome</keyword>
<keyword evidence="2" id="KW-0812">Transmembrane</keyword>
<sequence>MKTPNTPSLETQNEALKVARATQRPGQTKEQTKLIAQGIEKGITLYKKQQKEKSRQADKAKKRALKLKNAEQDSPVDDEVILATNHRFATVLPWGLLVLSWLGFIAYWVSVSQ</sequence>
<evidence type="ECO:0000313" key="4">
    <source>
        <dbReference type="Proteomes" id="UP001304071"/>
    </source>
</evidence>
<dbReference type="RefSeq" id="WP_261895164.1">
    <property type="nucleotide sequence ID" value="NZ_AP024895.1"/>
</dbReference>
<reference evidence="3 4" key="1">
    <citation type="submission" date="2023-11" db="EMBL/GenBank/DDBJ databases">
        <title>Plant-associative lifestyle of Vibrio porteresiae and its evolutionary dynamics.</title>
        <authorList>
            <person name="Rameshkumar N."/>
            <person name="Kirti K."/>
        </authorList>
    </citation>
    <scope>NUCLEOTIDE SEQUENCE [LARGE SCALE GENOMIC DNA]</scope>
    <source>
        <strain evidence="3 4">MSSRF30</strain>
    </source>
</reference>
<feature type="transmembrane region" description="Helical" evidence="2">
    <location>
        <begin position="91"/>
        <end position="110"/>
    </location>
</feature>
<feature type="region of interest" description="Disordered" evidence="1">
    <location>
        <begin position="50"/>
        <end position="72"/>
    </location>
</feature>
<dbReference type="Proteomes" id="UP001304071">
    <property type="component" value="Chromosome 1"/>
</dbReference>
<feature type="compositionally biased region" description="Basic and acidic residues" evidence="1">
    <location>
        <begin position="50"/>
        <end position="59"/>
    </location>
</feature>